<protein>
    <recommendedName>
        <fullName evidence="3">Polysaccharide deacetylase</fullName>
    </recommendedName>
</protein>
<gene>
    <name evidence="1" type="ORF">P9J83_08985</name>
</gene>
<evidence type="ECO:0000313" key="2">
    <source>
        <dbReference type="Proteomes" id="UP001182303"/>
    </source>
</evidence>
<dbReference type="InterPro" id="IPR011330">
    <property type="entry name" value="Glyco_hydro/deAcase_b/a-brl"/>
</dbReference>
<dbReference type="Proteomes" id="UP001182303">
    <property type="component" value="Unassembled WGS sequence"/>
</dbReference>
<dbReference type="Gene3D" id="3.20.20.370">
    <property type="entry name" value="Glycoside hydrolase/deacetylase"/>
    <property type="match status" value="1"/>
</dbReference>
<reference evidence="1" key="1">
    <citation type="submission" date="2023-04" db="EMBL/GenBank/DDBJ databases">
        <title>Assessment of the microbiological origin of a defect in Grana Padano cheese.</title>
        <authorList>
            <person name="Zago M."/>
            <person name="Rossetti L."/>
            <person name="Bonvini B."/>
            <person name="Carminati D."/>
            <person name="Giraffa G."/>
        </authorList>
    </citation>
    <scope>NUCLEOTIDE SEQUENCE</scope>
    <source>
        <strain evidence="1">4990</strain>
    </source>
</reference>
<proteinExistence type="predicted"/>
<dbReference type="RefSeq" id="WP_310943567.1">
    <property type="nucleotide sequence ID" value="NZ_JARUIS010000011.1"/>
</dbReference>
<evidence type="ECO:0000313" key="1">
    <source>
        <dbReference type="EMBL" id="MDS1003627.1"/>
    </source>
</evidence>
<evidence type="ECO:0008006" key="3">
    <source>
        <dbReference type="Google" id="ProtNLM"/>
    </source>
</evidence>
<dbReference type="AlphaFoldDB" id="A0AAE4FLI4"/>
<dbReference type="EMBL" id="JARUIS010000011">
    <property type="protein sequence ID" value="MDS1003627.1"/>
    <property type="molecule type" value="Genomic_DNA"/>
</dbReference>
<accession>A0AAE4FLI4</accession>
<dbReference type="SUPFAM" id="SSF88713">
    <property type="entry name" value="Glycoside hydrolase/deacetylase"/>
    <property type="match status" value="1"/>
</dbReference>
<dbReference type="GO" id="GO:0005975">
    <property type="term" value="P:carbohydrate metabolic process"/>
    <property type="evidence" value="ECO:0007669"/>
    <property type="project" value="InterPro"/>
</dbReference>
<organism evidence="1 2">
    <name type="scientific">Clostridium sporogenes</name>
    <dbReference type="NCBI Taxonomy" id="1509"/>
    <lineage>
        <taxon>Bacteria</taxon>
        <taxon>Bacillati</taxon>
        <taxon>Bacillota</taxon>
        <taxon>Clostridia</taxon>
        <taxon>Eubacteriales</taxon>
        <taxon>Clostridiaceae</taxon>
        <taxon>Clostridium</taxon>
    </lineage>
</organism>
<name>A0AAE4FLI4_CLOSG</name>
<sequence length="280" mass="33331">MIKKNTKNRVDTGITFIFKNIFLNNRFDYYDYYIKLAKEKGYIVTSFIDYLENYKETNNKVLILRHDVDSNTINTKLMFEIEKNNNVKATYYFRWCTINYDIINKMNELGFEVGLHYETLATYCIENNINELNDDIIQNCRKKLKEEIKEFKSNTNIEIKTIANHGHPKNVEVGASNNILLENEKYKDYGIICESYDKEFYKTVTTHIMDNNVMFNYGFSYKSNPIDAMNSGDKLIVFLAHPEHWRFDFKTRIKMIVKLIVGRYTTQTNREFKRIEDKGV</sequence>
<comment type="caution">
    <text evidence="1">The sequence shown here is derived from an EMBL/GenBank/DDBJ whole genome shotgun (WGS) entry which is preliminary data.</text>
</comment>